<dbReference type="PIRSF" id="PIRSF000332">
    <property type="entry name" value="FMO"/>
    <property type="match status" value="1"/>
</dbReference>
<dbReference type="EMBL" id="FORP01000015">
    <property type="protein sequence ID" value="SFK17246.1"/>
    <property type="molecule type" value="Genomic_DNA"/>
</dbReference>
<dbReference type="GO" id="GO:0004499">
    <property type="term" value="F:N,N-dimethylaniline monooxygenase activity"/>
    <property type="evidence" value="ECO:0007669"/>
    <property type="project" value="InterPro"/>
</dbReference>
<name>A0A1I3XDW9_9PSEU</name>
<dbReference type="STRING" id="115433.SAMN05421835_11521"/>
<keyword evidence="8" id="KW-1185">Reference proteome</keyword>
<dbReference type="RefSeq" id="WP_177228832.1">
    <property type="nucleotide sequence ID" value="NZ_FORP01000015.1"/>
</dbReference>
<dbReference type="InterPro" id="IPR000960">
    <property type="entry name" value="Flavin_mOase"/>
</dbReference>
<keyword evidence="7" id="KW-0503">Monooxygenase</keyword>
<evidence type="ECO:0000313" key="8">
    <source>
        <dbReference type="Proteomes" id="UP000199025"/>
    </source>
</evidence>
<dbReference type="Pfam" id="PF00743">
    <property type="entry name" value="FMO-like"/>
    <property type="match status" value="1"/>
</dbReference>
<dbReference type="InterPro" id="IPR036188">
    <property type="entry name" value="FAD/NAD-bd_sf"/>
</dbReference>
<evidence type="ECO:0000256" key="3">
    <source>
        <dbReference type="ARBA" id="ARBA00022630"/>
    </source>
</evidence>
<dbReference type="InterPro" id="IPR020946">
    <property type="entry name" value="Flavin_mOase-like"/>
</dbReference>
<gene>
    <name evidence="7" type="ORF">SAMN05421835_11521</name>
</gene>
<dbReference type="GO" id="GO:0050660">
    <property type="term" value="F:flavin adenine dinucleotide binding"/>
    <property type="evidence" value="ECO:0007669"/>
    <property type="project" value="InterPro"/>
</dbReference>
<comment type="similarity">
    <text evidence="2">Belongs to the FAD-binding monooxygenase family.</text>
</comment>
<dbReference type="SUPFAM" id="SSF51905">
    <property type="entry name" value="FAD/NAD(P)-binding domain"/>
    <property type="match status" value="2"/>
</dbReference>
<dbReference type="GO" id="GO:0050661">
    <property type="term" value="F:NADP binding"/>
    <property type="evidence" value="ECO:0007669"/>
    <property type="project" value="InterPro"/>
</dbReference>
<dbReference type="PRINTS" id="PR00370">
    <property type="entry name" value="FMOXYGENASE"/>
</dbReference>
<reference evidence="7 8" key="1">
    <citation type="submission" date="2016-10" db="EMBL/GenBank/DDBJ databases">
        <authorList>
            <person name="de Groot N.N."/>
        </authorList>
    </citation>
    <scope>NUCLEOTIDE SEQUENCE [LARGE SCALE GENOMIC DNA]</scope>
    <source>
        <strain evidence="7 8">DSM 44468</strain>
    </source>
</reference>
<dbReference type="AlphaFoldDB" id="A0A1I3XDW9"/>
<evidence type="ECO:0000313" key="7">
    <source>
        <dbReference type="EMBL" id="SFK17246.1"/>
    </source>
</evidence>
<keyword evidence="5" id="KW-0521">NADP</keyword>
<accession>A0A1I3XDW9</accession>
<evidence type="ECO:0000256" key="1">
    <source>
        <dbReference type="ARBA" id="ARBA00009183"/>
    </source>
</evidence>
<evidence type="ECO:0000256" key="4">
    <source>
        <dbReference type="ARBA" id="ARBA00022827"/>
    </source>
</evidence>
<protein>
    <submittedName>
        <fullName evidence="7">Dimethylaniline monooxygenase (N-oxide forming)</fullName>
    </submittedName>
</protein>
<evidence type="ECO:0000256" key="6">
    <source>
        <dbReference type="ARBA" id="ARBA00023002"/>
    </source>
</evidence>
<organism evidence="7 8">
    <name type="scientific">Amycolatopsis sacchari</name>
    <dbReference type="NCBI Taxonomy" id="115433"/>
    <lineage>
        <taxon>Bacteria</taxon>
        <taxon>Bacillati</taxon>
        <taxon>Actinomycetota</taxon>
        <taxon>Actinomycetes</taxon>
        <taxon>Pseudonocardiales</taxon>
        <taxon>Pseudonocardiaceae</taxon>
        <taxon>Amycolatopsis</taxon>
    </lineage>
</organism>
<proteinExistence type="inferred from homology"/>
<keyword evidence="4" id="KW-0274">FAD</keyword>
<dbReference type="PANTHER" id="PTHR23023">
    <property type="entry name" value="DIMETHYLANILINE MONOOXYGENASE"/>
    <property type="match status" value="1"/>
</dbReference>
<dbReference type="Gene3D" id="3.50.50.60">
    <property type="entry name" value="FAD/NAD(P)-binding domain"/>
    <property type="match status" value="1"/>
</dbReference>
<keyword evidence="3" id="KW-0285">Flavoprotein</keyword>
<sequence>MAVAVIGAGPGGLAAAKAVTEGGLRPVVFERAPAIGGVWRAGGAAWPGMTTNLSHPLCAFSDLPWPAGTPDFPTRQQVEEYLHRYVRRFGLDRYLRLGHEVRAVERDGDGWIVTHRERERFDAVIVASGVYSRPHVPRLPGRFAGVALHSSGYRTAAELPDGPVVVAGMSFSGSEIAAELAEAGRAVTLVASRPMWLLPRYVDGVPRDLISFTRQRATLSPAEANRRFHELGANPGRFDSRLWLDPDSSAPPFTLPTHRLPERLADGSVRLEPGRVARLDGDAVVLDTGVRLPCATVLWCTGYHVDLPFLAAPDRAALGFEPDDLLQPLLLHRCTFAPGLPRMAFVGLYRGPFFAVLELQARWAAAVLSGAQAPPSGMPEGVAAEARIRAARPRPQFPHGDYVGLADALAAELGVLPDLSPDGEHYDALWRGPVVAAHYRLRGPGSDPETAARQLLRNPG</sequence>
<dbReference type="Proteomes" id="UP000199025">
    <property type="component" value="Unassembled WGS sequence"/>
</dbReference>
<keyword evidence="6" id="KW-0560">Oxidoreductase</keyword>
<comment type="similarity">
    <text evidence="1">Belongs to the FMO family.</text>
</comment>
<evidence type="ECO:0000256" key="2">
    <source>
        <dbReference type="ARBA" id="ARBA00010139"/>
    </source>
</evidence>
<dbReference type="InterPro" id="IPR050346">
    <property type="entry name" value="FMO-like"/>
</dbReference>
<evidence type="ECO:0000256" key="5">
    <source>
        <dbReference type="ARBA" id="ARBA00022857"/>
    </source>
</evidence>